<dbReference type="EMBL" id="FPLJ01000055">
    <property type="protein sequence ID" value="SGY93099.1"/>
    <property type="molecule type" value="Genomic_DNA"/>
</dbReference>
<keyword evidence="2" id="KW-1185">Reference proteome</keyword>
<dbReference type="GO" id="GO:0016874">
    <property type="term" value="F:ligase activity"/>
    <property type="evidence" value="ECO:0007669"/>
    <property type="project" value="UniProtKB-KW"/>
</dbReference>
<comment type="caution">
    <text evidence="1">The sequence shown here is derived from an EMBL/GenBank/DDBJ whole genome shotgun (WGS) entry which is preliminary data.</text>
</comment>
<dbReference type="Proteomes" id="UP000182660">
    <property type="component" value="Unassembled WGS sequence"/>
</dbReference>
<organism evidence="1 2">
    <name type="scientific">Moritella viscosa</name>
    <dbReference type="NCBI Taxonomy" id="80854"/>
    <lineage>
        <taxon>Bacteria</taxon>
        <taxon>Pseudomonadati</taxon>
        <taxon>Pseudomonadota</taxon>
        <taxon>Gammaproteobacteria</taxon>
        <taxon>Alteromonadales</taxon>
        <taxon>Moritellaceae</taxon>
        <taxon>Moritella</taxon>
    </lineage>
</organism>
<gene>
    <name evidence="1" type="ORF">MT2528_2507</name>
</gene>
<protein>
    <submittedName>
        <fullName evidence="1">Glutamyl-tRNA synthetase 2-Glutamate--tRNA ligase 2</fullName>
    </submittedName>
</protein>
<evidence type="ECO:0000313" key="2">
    <source>
        <dbReference type="Proteomes" id="UP000182660"/>
    </source>
</evidence>
<accession>A0ABY1HH84</accession>
<evidence type="ECO:0000313" key="1">
    <source>
        <dbReference type="EMBL" id="SGY93099.1"/>
    </source>
</evidence>
<proteinExistence type="predicted"/>
<keyword evidence="1" id="KW-0436">Ligase</keyword>
<dbReference type="RefSeq" id="WP_075499483.1">
    <property type="nucleotide sequence ID" value="NZ_CAWRCN010000103.1"/>
</dbReference>
<name>A0ABY1HH84_9GAMM</name>
<sequence length="95" mass="11299">MDEQTKNITLEQLINQNEISPISIKTIHLLTDDLDKFIIAITWSEGSESHFKMFRQQEHFKILAFNKFLSTYNKDWYEQATQWLNSPRIPLKLNA</sequence>
<reference evidence="1 2" key="1">
    <citation type="submission" date="2016-11" db="EMBL/GenBank/DDBJ databases">
        <authorList>
            <person name="Klemetsen T."/>
        </authorList>
    </citation>
    <scope>NUCLEOTIDE SEQUENCE [LARGE SCALE GENOMIC DNA]</scope>
    <source>
        <strain evidence="1">MT 2528</strain>
    </source>
</reference>